<dbReference type="RefSeq" id="XP_033593541.1">
    <property type="nucleotide sequence ID" value="XM_033736287.1"/>
</dbReference>
<dbReference type="Pfam" id="PF11744">
    <property type="entry name" value="ALMT"/>
    <property type="match status" value="1"/>
</dbReference>
<comment type="subcellular location">
    <subcellularLocation>
        <location evidence="1">Membrane</location>
        <topology evidence="1">Multi-pass membrane protein</topology>
    </subcellularLocation>
</comment>
<sequence length="1095" mass="122549">MSEHGGTSSSKAPRKGRFYQHRLRRASFISPTTGERSKRNFTLLEASHRSHDGDASELSPLLHTVARTASDSWTGDTWHYFSHCLRLFYDFANSQTGRGIFKCSLAYFLGSLVTFVPAIAGLIGNKQDSKHMVATVTVWFHPARTMGSMHFATILGIVGFLYSGLIGFTSMGVSLAARHAGMLVAAHVLVLLVFLGGGMGCIAWVKQKYGDPIVNVATALASLGCVTILVREGSVQEGEFSVDRVAQVLSMLLIGIMISTVVNVLVLPVTARSQLKKDLEQNTDLLGELLISITRAFLSGREEDLHDDYFTELQKEQQKVLQQMNSNLSEAKNEYLMLGGEKIYDVSSKVVDCLDRLSQDLGGLRSAAFAQFALVNAALPELQISKQSAPAENRRPSWIAASQNKRPAILDAITEDPAETEDAIEESIEDGVTRKSSLASLNRVFSEASVASLKTPEDMFFQFIQQLGPHTKSLVFTLKQILDELPFVERDTPKPTMFSWLRSSEVEVAVTETFRSSLQDAIDLYRSSRKEALETLYASRALSAAFMPQGDRKTTNAFSAQRSKSGFDSPRGTVKANTIFDRPAEEVLADVEEVSACCGHFSFSLLDFAEDVMVYLDVLQEFKSAFEHSSFSWGWLMFWRLFWTKDPPKFKPGVHFGHSHEHGTIHEIPEPIRKADRFADPERAPVEQPWTWKLYRRLRIFRRDDVRFGIKVGIGAVLFSAPAFLFETRPFFTHWRGEWGLVSYMAVCTMTIGAVNTTGINRFFGTFMGACLAVAGWLLSARHGDANPYILAVFGYFVSIGCYYLILAKNEGPTGRFMLLTYNLCALYAYSLSVHDDDNDDDEGGIDPAIWDIVLHRLVAVVVGTIWAIIITRLIWPISARRKLKDGLCVLWLRMSLIWKRDPLAMFLLGEPRSSYMDIREEATLHSFLTYIDSLRSAAQSEFELRGPFPDKIVGRIIERTRRMLDAFHAMNVVIAKELKCTPGEAAVLRYTREQRFALSTRISHLFSVLASSYKLEYPLNDALPSIENSRDRLLARISEFRQTKQGTEVATEGDYELLYAYVLVTGQLASDIDAVSGEIETLFGTLNEDNLKLN</sequence>
<gene>
    <name evidence="7" type="ORF">BDY17DRAFT_319543</name>
</gene>
<dbReference type="Pfam" id="PF13515">
    <property type="entry name" value="FUSC_2"/>
    <property type="match status" value="1"/>
</dbReference>
<dbReference type="AlphaFoldDB" id="A0A6A6Q3W5"/>
<feature type="domain" description="Integral membrane bound transporter" evidence="6">
    <location>
        <begin position="731"/>
        <end position="871"/>
    </location>
</feature>
<evidence type="ECO:0000313" key="7">
    <source>
        <dbReference type="EMBL" id="KAF2486972.1"/>
    </source>
</evidence>
<keyword evidence="2 5" id="KW-0812">Transmembrane</keyword>
<evidence type="ECO:0000256" key="5">
    <source>
        <dbReference type="SAM" id="Phobius"/>
    </source>
</evidence>
<dbReference type="EMBL" id="MU001631">
    <property type="protein sequence ID" value="KAF2486972.1"/>
    <property type="molecule type" value="Genomic_DNA"/>
</dbReference>
<feature type="transmembrane region" description="Helical" evidence="5">
    <location>
        <begin position="763"/>
        <end position="780"/>
    </location>
</feature>
<evidence type="ECO:0000313" key="8">
    <source>
        <dbReference type="Proteomes" id="UP000799767"/>
    </source>
</evidence>
<dbReference type="GO" id="GO:0015743">
    <property type="term" value="P:malate transport"/>
    <property type="evidence" value="ECO:0007669"/>
    <property type="project" value="InterPro"/>
</dbReference>
<dbReference type="PANTHER" id="PTHR47804">
    <property type="entry name" value="60S RIBOSOMAL PROTEIN L19"/>
    <property type="match status" value="1"/>
</dbReference>
<dbReference type="InterPro" id="IPR020966">
    <property type="entry name" value="ALMT"/>
</dbReference>
<dbReference type="GeneID" id="54477289"/>
<feature type="transmembrane region" description="Helical" evidence="5">
    <location>
        <begin position="212"/>
        <end position="230"/>
    </location>
</feature>
<dbReference type="GO" id="GO:0016020">
    <property type="term" value="C:membrane"/>
    <property type="evidence" value="ECO:0007669"/>
    <property type="project" value="UniProtKB-SubCell"/>
</dbReference>
<evidence type="ECO:0000256" key="2">
    <source>
        <dbReference type="ARBA" id="ARBA00022692"/>
    </source>
</evidence>
<feature type="transmembrane region" description="Helical" evidence="5">
    <location>
        <begin position="786"/>
        <end position="805"/>
    </location>
</feature>
<reference evidence="7" key="1">
    <citation type="journal article" date="2020" name="Stud. Mycol.">
        <title>101 Dothideomycetes genomes: a test case for predicting lifestyles and emergence of pathogens.</title>
        <authorList>
            <person name="Haridas S."/>
            <person name="Albert R."/>
            <person name="Binder M."/>
            <person name="Bloem J."/>
            <person name="Labutti K."/>
            <person name="Salamov A."/>
            <person name="Andreopoulos B."/>
            <person name="Baker S."/>
            <person name="Barry K."/>
            <person name="Bills G."/>
            <person name="Bluhm B."/>
            <person name="Cannon C."/>
            <person name="Castanera R."/>
            <person name="Culley D."/>
            <person name="Daum C."/>
            <person name="Ezra D."/>
            <person name="Gonzalez J."/>
            <person name="Henrissat B."/>
            <person name="Kuo A."/>
            <person name="Liang C."/>
            <person name="Lipzen A."/>
            <person name="Lutzoni F."/>
            <person name="Magnuson J."/>
            <person name="Mondo S."/>
            <person name="Nolan M."/>
            <person name="Ohm R."/>
            <person name="Pangilinan J."/>
            <person name="Park H.-J."/>
            <person name="Ramirez L."/>
            <person name="Alfaro M."/>
            <person name="Sun H."/>
            <person name="Tritt A."/>
            <person name="Yoshinaga Y."/>
            <person name="Zwiers L.-H."/>
            <person name="Turgeon B."/>
            <person name="Goodwin S."/>
            <person name="Spatafora J."/>
            <person name="Crous P."/>
            <person name="Grigoriev I."/>
        </authorList>
    </citation>
    <scope>NUCLEOTIDE SEQUENCE</scope>
    <source>
        <strain evidence="7">CBS 113389</strain>
    </source>
</reference>
<name>A0A6A6Q3W5_9PEZI</name>
<proteinExistence type="predicted"/>
<accession>A0A6A6Q3W5</accession>
<evidence type="ECO:0000259" key="6">
    <source>
        <dbReference type="Pfam" id="PF13515"/>
    </source>
</evidence>
<feature type="transmembrane region" description="Helical" evidence="5">
    <location>
        <begin position="105"/>
        <end position="123"/>
    </location>
</feature>
<feature type="transmembrane region" description="Helical" evidence="5">
    <location>
        <begin position="183"/>
        <end position="205"/>
    </location>
</feature>
<feature type="transmembrane region" description="Helical" evidence="5">
    <location>
        <begin position="706"/>
        <end position="726"/>
    </location>
</feature>
<evidence type="ECO:0000256" key="4">
    <source>
        <dbReference type="ARBA" id="ARBA00023136"/>
    </source>
</evidence>
<dbReference type="Proteomes" id="UP000799767">
    <property type="component" value="Unassembled WGS sequence"/>
</dbReference>
<dbReference type="OrthoDB" id="68611at2759"/>
<dbReference type="PRINTS" id="PR02047">
    <property type="entry name" value="BREFELDNASP4"/>
</dbReference>
<protein>
    <submittedName>
        <fullName evidence="7">Fusaric acid resistance protein-like-domain-containing protein</fullName>
    </submittedName>
</protein>
<dbReference type="InterPro" id="IPR023244">
    <property type="entry name" value="Brefeldin_A-sensitivity_4"/>
</dbReference>
<feature type="transmembrane region" description="Helical" evidence="5">
    <location>
        <begin position="738"/>
        <end position="756"/>
    </location>
</feature>
<feature type="transmembrane region" description="Helical" evidence="5">
    <location>
        <begin position="854"/>
        <end position="876"/>
    </location>
</feature>
<keyword evidence="3 5" id="KW-1133">Transmembrane helix</keyword>
<keyword evidence="8" id="KW-1185">Reference proteome</keyword>
<dbReference type="InterPro" id="IPR052430">
    <property type="entry name" value="IVT-Associated"/>
</dbReference>
<feature type="transmembrane region" description="Helical" evidence="5">
    <location>
        <begin position="817"/>
        <end position="834"/>
    </location>
</feature>
<dbReference type="PANTHER" id="PTHR47804:SF1">
    <property type="entry name" value="DUF2421 DOMAIN-CONTAINING PROTEIN"/>
    <property type="match status" value="1"/>
</dbReference>
<feature type="transmembrane region" description="Helical" evidence="5">
    <location>
        <begin position="151"/>
        <end position="177"/>
    </location>
</feature>
<evidence type="ECO:0000256" key="1">
    <source>
        <dbReference type="ARBA" id="ARBA00004141"/>
    </source>
</evidence>
<feature type="transmembrane region" description="Helical" evidence="5">
    <location>
        <begin position="250"/>
        <end position="271"/>
    </location>
</feature>
<dbReference type="InterPro" id="IPR049453">
    <property type="entry name" value="Memb_transporter_dom"/>
</dbReference>
<organism evidence="7 8">
    <name type="scientific">Neohortaea acidophila</name>
    <dbReference type="NCBI Taxonomy" id="245834"/>
    <lineage>
        <taxon>Eukaryota</taxon>
        <taxon>Fungi</taxon>
        <taxon>Dikarya</taxon>
        <taxon>Ascomycota</taxon>
        <taxon>Pezizomycotina</taxon>
        <taxon>Dothideomycetes</taxon>
        <taxon>Dothideomycetidae</taxon>
        <taxon>Mycosphaerellales</taxon>
        <taxon>Teratosphaeriaceae</taxon>
        <taxon>Neohortaea</taxon>
    </lineage>
</organism>
<keyword evidence="4 5" id="KW-0472">Membrane</keyword>
<evidence type="ECO:0000256" key="3">
    <source>
        <dbReference type="ARBA" id="ARBA00022989"/>
    </source>
</evidence>